<dbReference type="RefSeq" id="XP_041552583.1">
    <property type="nucleotide sequence ID" value="XM_041699505.1"/>
</dbReference>
<gene>
    <name evidence="1" type="ORF">APUU_20821S</name>
</gene>
<dbReference type="EMBL" id="AP024444">
    <property type="protein sequence ID" value="BCS20389.1"/>
    <property type="molecule type" value="Genomic_DNA"/>
</dbReference>
<dbReference type="Proteomes" id="UP000654913">
    <property type="component" value="Chromosome 2"/>
</dbReference>
<protein>
    <submittedName>
        <fullName evidence="1">Uncharacterized protein</fullName>
    </submittedName>
</protein>
<dbReference type="AlphaFoldDB" id="A0A7R7XFN0"/>
<name>A0A7R7XFN0_9EURO</name>
<accession>A0A7R7XFN0</accession>
<reference evidence="1" key="2">
    <citation type="submission" date="2021-02" db="EMBL/GenBank/DDBJ databases">
        <title>Aspergillus puulaauensis MK2 genome sequence.</title>
        <authorList>
            <person name="Futagami T."/>
            <person name="Mori K."/>
            <person name="Kadooka C."/>
            <person name="Tanaka T."/>
        </authorList>
    </citation>
    <scope>NUCLEOTIDE SEQUENCE</scope>
    <source>
        <strain evidence="1">MK2</strain>
    </source>
</reference>
<evidence type="ECO:0000313" key="2">
    <source>
        <dbReference type="Proteomes" id="UP000654913"/>
    </source>
</evidence>
<keyword evidence="2" id="KW-1185">Reference proteome</keyword>
<evidence type="ECO:0000313" key="1">
    <source>
        <dbReference type="EMBL" id="BCS20389.1"/>
    </source>
</evidence>
<reference evidence="1" key="1">
    <citation type="submission" date="2021-01" db="EMBL/GenBank/DDBJ databases">
        <authorList>
            <consortium name="Aspergillus puulaauensis MK2 genome sequencing consortium"/>
            <person name="Kazuki M."/>
            <person name="Futagami T."/>
        </authorList>
    </citation>
    <scope>NUCLEOTIDE SEQUENCE</scope>
    <source>
        <strain evidence="1">MK2</strain>
    </source>
</reference>
<dbReference type="KEGG" id="apuu:APUU_20821S"/>
<dbReference type="GeneID" id="64970394"/>
<sequence length="149" mass="16542">MESFTIGLVSMPSPSPRNPDGANGCLHAGVVLWHPWMALFQPCSAPETCQPNRFRGEDHDAINKNMGMNLRVSERSLQDECNWGNSCRPRCRHSAETTGVHATGELDMLLVQCEGLNSQAPSFVQYILMVKLLYRHSDESGSPLDRLVS</sequence>
<proteinExistence type="predicted"/>
<organism evidence="1 2">
    <name type="scientific">Aspergillus puulaauensis</name>
    <dbReference type="NCBI Taxonomy" id="1220207"/>
    <lineage>
        <taxon>Eukaryota</taxon>
        <taxon>Fungi</taxon>
        <taxon>Dikarya</taxon>
        <taxon>Ascomycota</taxon>
        <taxon>Pezizomycotina</taxon>
        <taxon>Eurotiomycetes</taxon>
        <taxon>Eurotiomycetidae</taxon>
        <taxon>Eurotiales</taxon>
        <taxon>Aspergillaceae</taxon>
        <taxon>Aspergillus</taxon>
    </lineage>
</organism>